<evidence type="ECO:0000256" key="1">
    <source>
        <dbReference type="ARBA" id="ARBA00022500"/>
    </source>
</evidence>
<protein>
    <submittedName>
        <fullName evidence="4">Chemotaxis protein CheD</fullName>
    </submittedName>
</protein>
<dbReference type="SUPFAM" id="SSF64438">
    <property type="entry name" value="CNF1/YfiH-like putative cysteine hydrolases"/>
    <property type="match status" value="1"/>
</dbReference>
<proteinExistence type="predicted"/>
<sequence>MNHVLFVDDTRSADAAFGFGVNAMELLINGLLRLGADRRTLRAKVFGGARMIDGLSDAGLRNAAFVRDFLETEGIVEVGNDIGGTSARRVEFWPGTGRARLKYVSQEVPLRSPERTEKKDVELF</sequence>
<dbReference type="GO" id="GO:0006935">
    <property type="term" value="P:chemotaxis"/>
    <property type="evidence" value="ECO:0007669"/>
    <property type="project" value="UniProtKB-KW"/>
</dbReference>
<dbReference type="Gene3D" id="3.30.1330.200">
    <property type="match status" value="1"/>
</dbReference>
<dbReference type="AlphaFoldDB" id="A3VJE4"/>
<evidence type="ECO:0000256" key="2">
    <source>
        <dbReference type="ARBA" id="ARBA00022801"/>
    </source>
</evidence>
<dbReference type="PANTHER" id="PTHR35147:SF3">
    <property type="entry name" value="CHEMORECEPTOR GLUTAMINE DEAMIDASE CHED 1-RELATED"/>
    <property type="match status" value="1"/>
</dbReference>
<organism evidence="4 5">
    <name type="scientific">Maritimibacter alkaliphilus HTCC2654</name>
    <dbReference type="NCBI Taxonomy" id="314271"/>
    <lineage>
        <taxon>Bacteria</taxon>
        <taxon>Pseudomonadati</taxon>
        <taxon>Pseudomonadota</taxon>
        <taxon>Alphaproteobacteria</taxon>
        <taxon>Rhodobacterales</taxon>
        <taxon>Roseobacteraceae</taxon>
        <taxon>Maritimibacter</taxon>
    </lineage>
</organism>
<dbReference type="STRING" id="314271.RB2654_03799"/>
<reference evidence="4 5" key="1">
    <citation type="journal article" date="2010" name="J. Bacteriol.">
        <title>Genome sequences of Pelagibaca bermudensis HTCC2601T and Maritimibacter alkaliphilus HTCC2654T, the type strains of two marine Roseobacter genera.</title>
        <authorList>
            <person name="Thrash J.C."/>
            <person name="Cho J.C."/>
            <person name="Ferriera S."/>
            <person name="Johnson J."/>
            <person name="Vergin K.L."/>
            <person name="Giovannoni S.J."/>
        </authorList>
    </citation>
    <scope>NUCLEOTIDE SEQUENCE [LARGE SCALE GENOMIC DNA]</scope>
    <source>
        <strain evidence="4 5">HTCC2654</strain>
    </source>
</reference>
<dbReference type="Proteomes" id="UP000002931">
    <property type="component" value="Unassembled WGS sequence"/>
</dbReference>
<comment type="caution">
    <text evidence="4">The sequence shown here is derived from an EMBL/GenBank/DDBJ whole genome shotgun (WGS) entry which is preliminary data.</text>
</comment>
<dbReference type="Pfam" id="PF03975">
    <property type="entry name" value="CheD"/>
    <property type="match status" value="1"/>
</dbReference>
<dbReference type="GO" id="GO:0050568">
    <property type="term" value="F:protein-glutamine glutaminase activity"/>
    <property type="evidence" value="ECO:0007669"/>
    <property type="project" value="InterPro"/>
</dbReference>
<dbReference type="EMBL" id="AAMT01000014">
    <property type="protein sequence ID" value="EAQ11521.1"/>
    <property type="molecule type" value="Genomic_DNA"/>
</dbReference>
<gene>
    <name evidence="4" type="ORF">RB2654_03799</name>
</gene>
<dbReference type="RefSeq" id="WP_008328849.1">
    <property type="nucleotide sequence ID" value="NZ_CH902578.1"/>
</dbReference>
<evidence type="ECO:0000256" key="3">
    <source>
        <dbReference type="SAM" id="Phobius"/>
    </source>
</evidence>
<dbReference type="InterPro" id="IPR011324">
    <property type="entry name" value="Cytotoxic_necrot_fac-like_cat"/>
</dbReference>
<dbReference type="PANTHER" id="PTHR35147">
    <property type="entry name" value="CHEMORECEPTOR GLUTAMINE DEAMIDASE CHED-RELATED"/>
    <property type="match status" value="1"/>
</dbReference>
<keyword evidence="5" id="KW-1185">Reference proteome</keyword>
<keyword evidence="3" id="KW-1133">Transmembrane helix</keyword>
<keyword evidence="3" id="KW-0472">Membrane</keyword>
<evidence type="ECO:0000313" key="4">
    <source>
        <dbReference type="EMBL" id="EAQ11521.1"/>
    </source>
</evidence>
<dbReference type="InterPro" id="IPR038592">
    <property type="entry name" value="CheD-like_sf"/>
</dbReference>
<dbReference type="InterPro" id="IPR005659">
    <property type="entry name" value="Chemorcpt_Glu_NH3ase_CheD"/>
</dbReference>
<evidence type="ECO:0000313" key="5">
    <source>
        <dbReference type="Proteomes" id="UP000002931"/>
    </source>
</evidence>
<dbReference type="eggNOG" id="COG1871">
    <property type="taxonomic scope" value="Bacteria"/>
</dbReference>
<name>A3VJE4_9RHOB</name>
<accession>A3VJE4</accession>
<dbReference type="CDD" id="cd16352">
    <property type="entry name" value="CheD"/>
    <property type="match status" value="1"/>
</dbReference>
<dbReference type="HOGENOM" id="CLU_087854_0_1_5"/>
<keyword evidence="2" id="KW-0378">Hydrolase</keyword>
<keyword evidence="1" id="KW-0145">Chemotaxis</keyword>
<feature type="transmembrane region" description="Helical" evidence="3">
    <location>
        <begin position="15"/>
        <end position="34"/>
    </location>
</feature>
<keyword evidence="3" id="KW-0812">Transmembrane</keyword>